<comment type="caution">
    <text evidence="1">The sequence shown here is derived from an EMBL/GenBank/DDBJ whole genome shotgun (WGS) entry which is preliminary data.</text>
</comment>
<dbReference type="Gene3D" id="1.25.40.10">
    <property type="entry name" value="Tetratricopeptide repeat domain"/>
    <property type="match status" value="2"/>
</dbReference>
<evidence type="ECO:0008006" key="3">
    <source>
        <dbReference type="Google" id="ProtNLM"/>
    </source>
</evidence>
<dbReference type="Proteomes" id="UP001500121">
    <property type="component" value="Unassembled WGS sequence"/>
</dbReference>
<dbReference type="SUPFAM" id="SSF81901">
    <property type="entry name" value="HCP-like"/>
    <property type="match status" value="1"/>
</dbReference>
<reference evidence="2" key="1">
    <citation type="journal article" date="2019" name="Int. J. Syst. Evol. Microbiol.">
        <title>The Global Catalogue of Microorganisms (GCM) 10K type strain sequencing project: providing services to taxonomists for standard genome sequencing and annotation.</title>
        <authorList>
            <consortium name="The Broad Institute Genomics Platform"/>
            <consortium name="The Broad Institute Genome Sequencing Center for Infectious Disease"/>
            <person name="Wu L."/>
            <person name="Ma J."/>
        </authorList>
    </citation>
    <scope>NUCLEOTIDE SEQUENCE [LARGE SCALE GENOMIC DNA]</scope>
    <source>
        <strain evidence="2">JCM 19015</strain>
    </source>
</reference>
<name>A0ABP8Z231_9MICO</name>
<dbReference type="InterPro" id="IPR011990">
    <property type="entry name" value="TPR-like_helical_dom_sf"/>
</dbReference>
<accession>A0ABP8Z231</accession>
<dbReference type="RefSeq" id="WP_345480430.1">
    <property type="nucleotide sequence ID" value="NZ_BAABLP010000002.1"/>
</dbReference>
<dbReference type="Pfam" id="PF13432">
    <property type="entry name" value="TPR_16"/>
    <property type="match status" value="2"/>
</dbReference>
<organism evidence="1 2">
    <name type="scientific">Amnibacterium soli</name>
    <dbReference type="NCBI Taxonomy" id="1282736"/>
    <lineage>
        <taxon>Bacteria</taxon>
        <taxon>Bacillati</taxon>
        <taxon>Actinomycetota</taxon>
        <taxon>Actinomycetes</taxon>
        <taxon>Micrococcales</taxon>
        <taxon>Microbacteriaceae</taxon>
        <taxon>Amnibacterium</taxon>
    </lineage>
</organism>
<gene>
    <name evidence="1" type="ORF">GCM10025783_14910</name>
</gene>
<sequence length="231" mass="25868">MAEESELQPFREAWDAVRDGETGTRYAEALRTAGRIDDAVAVCREVAELGYFSGWYEWAWLEHDRGDVTRAIELMEEVAALLEDDPDRLYPIGVAGHWRWDHRNEVTAEPLLRAGMEAYPDARADLAQLLMSTGRRDEGVQTLADGVRDGHVECMLPLANIFSEQGDEDSAEALYRRAYELGDAYSAWNLAVLMWETGRGPEAQEWVWKAAQGGDELAISYLADVDPSDVG</sequence>
<protein>
    <recommendedName>
        <fullName evidence="3">Tetratricopeptide repeat protein</fullName>
    </recommendedName>
</protein>
<dbReference type="EMBL" id="BAABLP010000002">
    <property type="protein sequence ID" value="GAA4744264.1"/>
    <property type="molecule type" value="Genomic_DNA"/>
</dbReference>
<evidence type="ECO:0000313" key="2">
    <source>
        <dbReference type="Proteomes" id="UP001500121"/>
    </source>
</evidence>
<evidence type="ECO:0000313" key="1">
    <source>
        <dbReference type="EMBL" id="GAA4744264.1"/>
    </source>
</evidence>
<keyword evidence="2" id="KW-1185">Reference proteome</keyword>
<proteinExistence type="predicted"/>
<dbReference type="SUPFAM" id="SSF48452">
    <property type="entry name" value="TPR-like"/>
    <property type="match status" value="1"/>
</dbReference>